<proteinExistence type="predicted"/>
<dbReference type="AlphaFoldDB" id="A0A8H3J895"/>
<keyword evidence="3" id="KW-1185">Reference proteome</keyword>
<gene>
    <name evidence="2" type="ORF">IMSHALPRED_003684</name>
</gene>
<dbReference type="EMBL" id="CAJPDT010000187">
    <property type="protein sequence ID" value="CAF9942447.1"/>
    <property type="molecule type" value="Genomic_DNA"/>
</dbReference>
<protein>
    <submittedName>
        <fullName evidence="2">Uncharacterized protein</fullName>
    </submittedName>
</protein>
<dbReference type="Proteomes" id="UP000664534">
    <property type="component" value="Unassembled WGS sequence"/>
</dbReference>
<dbReference type="OrthoDB" id="1577640at2759"/>
<evidence type="ECO:0000256" key="1">
    <source>
        <dbReference type="SAM" id="MobiDB-lite"/>
    </source>
</evidence>
<comment type="caution">
    <text evidence="2">The sequence shown here is derived from an EMBL/GenBank/DDBJ whole genome shotgun (WGS) entry which is preliminary data.</text>
</comment>
<accession>A0A8H3J895</accession>
<evidence type="ECO:0000313" key="2">
    <source>
        <dbReference type="EMBL" id="CAF9942447.1"/>
    </source>
</evidence>
<sequence>MTIHFPPAVEELLDCRYGWCGRTGAHGFKTDDHRREHYRKVHTEGFRAGRSGTSTRRNLGPRLETAASTKHLSVDLIDGNTPVQLRTAASKLTAREKSVPSLGNLQTPGLSAEATARVDNPQLPKDDNPPDQETAESKHSVLDSGSVMPDALGANIVESMECIATPSDGTEIGFGTSSDQKSVHERWQDGILDDRAECGHLQNPETFLCRNESLVDLMHPANHKLAVLESQVLESLTASEVGQYRALLEIQYDLLGFMQDQFRDNDFPNTTLGRVVTISGSAKHAQATSCSEYIQQNWPINGSKVLDALQCAFESPTHTSQSELVDDEDVFSDSAPFSHAHLKVDVTLEHVVLNIISCTQDTIVDVIQQLAWMGAALRTSKDGRVQYCESKLQGVGKARGVEPAMFNLRIDIHSPGEDDQSCWFSLFTNPVIALGFPTARRNKNEVGLEIPLDMMAALGGASHAAEFEGGLVLKGYSTLFVPTRRHEDSVQWHFIYDRGQERISYHQASLQCPNRVLLKDLNHETLRTTRAFLGWWKEAETHLGTANANYKSIDWSKAKEAGPSLRLTGVTLGFSKMISTQMNFALGGKDGLFHYSQDGPFQKTINHAENLPVVLYDQKDRRAWLVPALPVILHIIQLQNHLQPFIVGGNKVTISPLDPSRQSQAAKEAVARNKSQKLFDCEANEDKEYFFRDAVLDIWSIFDRLMEREATTQATPGARVNYTWHKILYGWEFRAIADDDTLLKQKRQALKRTAGRWYDLVKEVDAVVLFASGLGDIIKPRSDLDGLCRKWRSLPKDKDYLAVCVPMLEKFYAKAGHRQDHQYLTSTKLQWHRGSTIFEQCAGIALDCDKCDRLQQIFHESYKTIWHGKPSGKLEASGCVVFGHAHHPFKPTKIFAMREKAICMILKDSIQGAEIANRISGVEDGVLSPRSPTPLSPQSREVNGYEAKTLRRTPSPQSFSDGPLQENAAASQMKCQMTHAQTPTFDTFKHGQRCGVPTSFPDEWAVYPVYAAYPTVHQSTPRHDAQSNGYPSGYTQNVCVPKAEYAPVYARKTIRHTSRLEEYGHRYGCTCTTCSSVEFEPPDSIEFVATTNGTRRKSMGVVERRGRQRV</sequence>
<reference evidence="2" key="1">
    <citation type="submission" date="2021-03" db="EMBL/GenBank/DDBJ databases">
        <authorList>
            <person name="Tagirdzhanova G."/>
        </authorList>
    </citation>
    <scope>NUCLEOTIDE SEQUENCE</scope>
</reference>
<name>A0A8H3J895_9LECA</name>
<organism evidence="2 3">
    <name type="scientific">Imshaugia aleurites</name>
    <dbReference type="NCBI Taxonomy" id="172621"/>
    <lineage>
        <taxon>Eukaryota</taxon>
        <taxon>Fungi</taxon>
        <taxon>Dikarya</taxon>
        <taxon>Ascomycota</taxon>
        <taxon>Pezizomycotina</taxon>
        <taxon>Lecanoromycetes</taxon>
        <taxon>OSLEUM clade</taxon>
        <taxon>Lecanoromycetidae</taxon>
        <taxon>Lecanorales</taxon>
        <taxon>Lecanorineae</taxon>
        <taxon>Parmeliaceae</taxon>
        <taxon>Imshaugia</taxon>
    </lineage>
</organism>
<evidence type="ECO:0000313" key="3">
    <source>
        <dbReference type="Proteomes" id="UP000664534"/>
    </source>
</evidence>
<feature type="region of interest" description="Disordered" evidence="1">
    <location>
        <begin position="93"/>
        <end position="147"/>
    </location>
</feature>